<dbReference type="RefSeq" id="WP_379290851.1">
    <property type="nucleotide sequence ID" value="NZ_JBHTIU010000086.1"/>
</dbReference>
<dbReference type="PANTHER" id="PTHR24321:SF8">
    <property type="entry name" value="ESTRADIOL 17-BETA-DEHYDROGENASE 8-RELATED"/>
    <property type="match status" value="1"/>
</dbReference>
<evidence type="ECO:0000256" key="1">
    <source>
        <dbReference type="ARBA" id="ARBA00006484"/>
    </source>
</evidence>
<sequence length="247" mass="27405">MLQNKVVLITGCLGMLGRSAVAMFLERGAFVYGCDCLPPDQFSEKERWLEQYGEHRLVYRQADMCDESEVRALVEDVERRFGRLDGTYHNVYSNGWKPILEMSLEEWEYGIRGTLTSTFLLNKYALPLLIRSGGGSIVNTSSILGQVVSQGCTAYGAAKAGVNQLTRVIAADYAQYGIRANVIMPGNFRSKELLALESEQEKAAIRRCTWLGRSAEAEEINEVAAFLLSDASSYVTGSLYQVDGGFH</sequence>
<dbReference type="Gene3D" id="3.40.50.720">
    <property type="entry name" value="NAD(P)-binding Rossmann-like Domain"/>
    <property type="match status" value="1"/>
</dbReference>
<dbReference type="Proteomes" id="UP001597120">
    <property type="component" value="Unassembled WGS sequence"/>
</dbReference>
<gene>
    <name evidence="3" type="ORF">ACFQ03_21105</name>
</gene>
<dbReference type="InterPro" id="IPR020904">
    <property type="entry name" value="Sc_DH/Rdtase_CS"/>
</dbReference>
<dbReference type="EC" id="1.1.1.-" evidence="3"/>
<dbReference type="EMBL" id="JBHTIU010000086">
    <property type="protein sequence ID" value="MFD0871642.1"/>
    <property type="molecule type" value="Genomic_DNA"/>
</dbReference>
<name>A0ABW3DDX9_9BACL</name>
<evidence type="ECO:0000313" key="4">
    <source>
        <dbReference type="Proteomes" id="UP001597120"/>
    </source>
</evidence>
<comment type="similarity">
    <text evidence="1">Belongs to the short-chain dehydrogenases/reductases (SDR) family.</text>
</comment>
<keyword evidence="2 3" id="KW-0560">Oxidoreductase</keyword>
<comment type="caution">
    <text evidence="3">The sequence shown here is derived from an EMBL/GenBank/DDBJ whole genome shotgun (WGS) entry which is preliminary data.</text>
</comment>
<dbReference type="SUPFAM" id="SSF51735">
    <property type="entry name" value="NAD(P)-binding Rossmann-fold domains"/>
    <property type="match status" value="1"/>
</dbReference>
<dbReference type="CDD" id="cd05233">
    <property type="entry name" value="SDR_c"/>
    <property type="match status" value="1"/>
</dbReference>
<dbReference type="InterPro" id="IPR036291">
    <property type="entry name" value="NAD(P)-bd_dom_sf"/>
</dbReference>
<dbReference type="Pfam" id="PF13561">
    <property type="entry name" value="adh_short_C2"/>
    <property type="match status" value="1"/>
</dbReference>
<proteinExistence type="inferred from homology"/>
<protein>
    <submittedName>
        <fullName evidence="3">SDR family NAD(P)-dependent oxidoreductase</fullName>
        <ecNumber evidence="3">1.1.1.-</ecNumber>
    </submittedName>
</protein>
<organism evidence="3 4">
    <name type="scientific">Paenibacillus residui</name>
    <dbReference type="NCBI Taxonomy" id="629724"/>
    <lineage>
        <taxon>Bacteria</taxon>
        <taxon>Bacillati</taxon>
        <taxon>Bacillota</taxon>
        <taxon>Bacilli</taxon>
        <taxon>Bacillales</taxon>
        <taxon>Paenibacillaceae</taxon>
        <taxon>Paenibacillus</taxon>
    </lineage>
</organism>
<dbReference type="GO" id="GO:0016491">
    <property type="term" value="F:oxidoreductase activity"/>
    <property type="evidence" value="ECO:0007669"/>
    <property type="project" value="UniProtKB-KW"/>
</dbReference>
<evidence type="ECO:0000256" key="2">
    <source>
        <dbReference type="ARBA" id="ARBA00023002"/>
    </source>
</evidence>
<evidence type="ECO:0000313" key="3">
    <source>
        <dbReference type="EMBL" id="MFD0871642.1"/>
    </source>
</evidence>
<dbReference type="PRINTS" id="PR00081">
    <property type="entry name" value="GDHRDH"/>
</dbReference>
<dbReference type="InterPro" id="IPR002347">
    <property type="entry name" value="SDR_fam"/>
</dbReference>
<dbReference type="PROSITE" id="PS00061">
    <property type="entry name" value="ADH_SHORT"/>
    <property type="match status" value="1"/>
</dbReference>
<reference evidence="4" key="1">
    <citation type="journal article" date="2019" name="Int. J. Syst. Evol. Microbiol.">
        <title>The Global Catalogue of Microorganisms (GCM) 10K type strain sequencing project: providing services to taxonomists for standard genome sequencing and annotation.</title>
        <authorList>
            <consortium name="The Broad Institute Genomics Platform"/>
            <consortium name="The Broad Institute Genome Sequencing Center for Infectious Disease"/>
            <person name="Wu L."/>
            <person name="Ma J."/>
        </authorList>
    </citation>
    <scope>NUCLEOTIDE SEQUENCE [LARGE SCALE GENOMIC DNA]</scope>
    <source>
        <strain evidence="4">CCUG 57263</strain>
    </source>
</reference>
<dbReference type="PRINTS" id="PR00080">
    <property type="entry name" value="SDRFAMILY"/>
</dbReference>
<accession>A0ABW3DDX9</accession>
<keyword evidence="4" id="KW-1185">Reference proteome</keyword>
<dbReference type="PANTHER" id="PTHR24321">
    <property type="entry name" value="DEHYDROGENASES, SHORT CHAIN"/>
    <property type="match status" value="1"/>
</dbReference>